<comment type="caution">
    <text evidence="1">The sequence shown here is derived from an EMBL/GenBank/DDBJ whole genome shotgun (WGS) entry which is preliminary data.</text>
</comment>
<evidence type="ECO:0000313" key="2">
    <source>
        <dbReference type="Proteomes" id="UP001642900"/>
    </source>
</evidence>
<dbReference type="Proteomes" id="UP001642900">
    <property type="component" value="Unassembled WGS sequence"/>
</dbReference>
<keyword evidence="2" id="KW-1185">Reference proteome</keyword>
<sequence length="160" mass="16955">MFTIVSCHGMAEGRGGQHGASITASERLSYFFFRSERGRRAGRGHSGPYRDVGLSEGIGAFAATLGGCVSSQEIPLSANVYRLEVGGTGRFGASAIPQQTIKPAAQITLGKDFTHFVLEDAAMQKGRTCAGQSSIGPMMATTRSTSVTVMMYRPGENRTL</sequence>
<accession>A0A6G4WDP0</accession>
<name>A0A6G4WDP0_9HYPH</name>
<protein>
    <submittedName>
        <fullName evidence="1">Uncharacterized protein</fullName>
    </submittedName>
</protein>
<gene>
    <name evidence="1" type="ORF">G6N73_13745</name>
</gene>
<organism evidence="1 2">
    <name type="scientific">Allomesorhizobium camelthorni</name>
    <dbReference type="NCBI Taxonomy" id="475069"/>
    <lineage>
        <taxon>Bacteria</taxon>
        <taxon>Pseudomonadati</taxon>
        <taxon>Pseudomonadota</taxon>
        <taxon>Alphaproteobacteria</taxon>
        <taxon>Hyphomicrobiales</taxon>
        <taxon>Phyllobacteriaceae</taxon>
        <taxon>Allomesorhizobium</taxon>
    </lineage>
</organism>
<proteinExistence type="predicted"/>
<dbReference type="RefSeq" id="WP_165028425.1">
    <property type="nucleotide sequence ID" value="NZ_JAAKZF010000015.1"/>
</dbReference>
<dbReference type="AlphaFoldDB" id="A0A6G4WDP0"/>
<dbReference type="EMBL" id="JAAKZF010000015">
    <property type="protein sequence ID" value="NGO52227.1"/>
    <property type="molecule type" value="Genomic_DNA"/>
</dbReference>
<reference evidence="1 2" key="1">
    <citation type="submission" date="2020-02" db="EMBL/GenBank/DDBJ databases">
        <title>Genome sequence of strain CCNWXJ40-4.</title>
        <authorList>
            <person name="Gao J."/>
            <person name="Sun J."/>
        </authorList>
    </citation>
    <scope>NUCLEOTIDE SEQUENCE [LARGE SCALE GENOMIC DNA]</scope>
    <source>
        <strain evidence="1 2">CCNWXJ 40-4</strain>
    </source>
</reference>
<evidence type="ECO:0000313" key="1">
    <source>
        <dbReference type="EMBL" id="NGO52227.1"/>
    </source>
</evidence>